<reference evidence="4 5" key="1">
    <citation type="submission" date="2019-06" db="EMBL/GenBank/DDBJ databases">
        <title>Genome analyses of bacteria isolated from kimchi.</title>
        <authorList>
            <person name="Lee S."/>
            <person name="Ahn S."/>
            <person name="Roh S."/>
        </authorList>
    </citation>
    <scope>NUCLEOTIDE SEQUENCE [LARGE SCALE GENOMIC DNA]</scope>
    <source>
        <strain evidence="4 5">CBA4606</strain>
    </source>
</reference>
<evidence type="ECO:0000259" key="2">
    <source>
        <dbReference type="Pfam" id="PF25917"/>
    </source>
</evidence>
<dbReference type="AlphaFoldDB" id="A0A5B8SWS4"/>
<protein>
    <submittedName>
        <fullName evidence="4">Efflux RND transporter periplasmic adaptor subunit</fullName>
    </submittedName>
</protein>
<dbReference type="Proteomes" id="UP000321272">
    <property type="component" value="Chromosome"/>
</dbReference>
<evidence type="ECO:0000259" key="3">
    <source>
        <dbReference type="Pfam" id="PF25989"/>
    </source>
</evidence>
<dbReference type="InterPro" id="IPR058637">
    <property type="entry name" value="YknX-like_C"/>
</dbReference>
<dbReference type="SUPFAM" id="SSF111369">
    <property type="entry name" value="HlyD-like secretion proteins"/>
    <property type="match status" value="1"/>
</dbReference>
<gene>
    <name evidence="4" type="ORF">FGL86_16985</name>
</gene>
<dbReference type="Gene3D" id="2.40.50.100">
    <property type="match status" value="1"/>
</dbReference>
<evidence type="ECO:0000256" key="1">
    <source>
        <dbReference type="ARBA" id="ARBA00009477"/>
    </source>
</evidence>
<dbReference type="Gene3D" id="2.40.420.20">
    <property type="match status" value="1"/>
</dbReference>
<dbReference type="PANTHER" id="PTHR30469:SF20">
    <property type="entry name" value="EFFLUX RND TRANSPORTER PERIPLASMIC ADAPTOR SUBUNIT"/>
    <property type="match status" value="1"/>
</dbReference>
<dbReference type="Pfam" id="PF25917">
    <property type="entry name" value="BSH_RND"/>
    <property type="match status" value="1"/>
</dbReference>
<dbReference type="EMBL" id="CP042382">
    <property type="protein sequence ID" value="QEA40607.1"/>
    <property type="molecule type" value="Genomic_DNA"/>
</dbReference>
<dbReference type="GO" id="GO:0015562">
    <property type="term" value="F:efflux transmembrane transporter activity"/>
    <property type="evidence" value="ECO:0007669"/>
    <property type="project" value="TreeGrafter"/>
</dbReference>
<dbReference type="Gene3D" id="1.10.287.470">
    <property type="entry name" value="Helix hairpin bin"/>
    <property type="match status" value="1"/>
</dbReference>
<dbReference type="OrthoDB" id="1185083at2"/>
<keyword evidence="5" id="KW-1185">Reference proteome</keyword>
<evidence type="ECO:0000313" key="5">
    <source>
        <dbReference type="Proteomes" id="UP000321272"/>
    </source>
</evidence>
<dbReference type="NCBIfam" id="TIGR01730">
    <property type="entry name" value="RND_mfp"/>
    <property type="match status" value="1"/>
</dbReference>
<comment type="similarity">
    <text evidence="1">Belongs to the membrane fusion protein (MFP) (TC 8.A.1) family.</text>
</comment>
<feature type="domain" description="Multidrug resistance protein MdtA-like barrel-sandwich hybrid" evidence="2">
    <location>
        <begin position="105"/>
        <end position="228"/>
    </location>
</feature>
<feature type="domain" description="YknX-like C-terminal permuted SH3-like" evidence="3">
    <location>
        <begin position="323"/>
        <end position="391"/>
    </location>
</feature>
<sequence length="395" mass="43043">MISILRLTICAFIPPEIVGNRTRHRREEKFMVDLKGSSEEKMKTSHYARIFILSLCLLLLGCGSETDNQAAEKTDRPVKIITINDADTLRSHRYPAIIDASELTELSFQVGGKIAELPVKKAQSVSEGDLVSRLDQGDFQSNLASARAVYQNAESEFRRAAQLAERNLIARSALDQKRSQRDVARAELNSAEKALKDSALYAPFSGVIAELPVRRLQTVAAGTKIATIIGTSQMEAVVNLPASIISQVPTRIDPGALVLLEAMPGREIEATYQEANLIADASSQTYSVTFSFMPPEDMVVLPGMNATLMLRSTNSDEAIKKAVMVPLAAVQSDGDEQYVWIIDTDTMTVSRRDIEIEPGIGEMLLVTNGLSKGEQVIGAGGAYLTDGEQVTPWAE</sequence>
<dbReference type="InterPro" id="IPR006143">
    <property type="entry name" value="RND_pump_MFP"/>
</dbReference>
<name>A0A5B8SWS4_9GAMM</name>
<dbReference type="PANTHER" id="PTHR30469">
    <property type="entry name" value="MULTIDRUG RESISTANCE PROTEIN MDTA"/>
    <property type="match status" value="1"/>
</dbReference>
<proteinExistence type="inferred from homology"/>
<dbReference type="GO" id="GO:1990281">
    <property type="term" value="C:efflux pump complex"/>
    <property type="evidence" value="ECO:0007669"/>
    <property type="project" value="TreeGrafter"/>
</dbReference>
<dbReference type="Pfam" id="PF25989">
    <property type="entry name" value="YknX_C"/>
    <property type="match status" value="1"/>
</dbReference>
<accession>A0A5B8SWS4</accession>
<dbReference type="KEGG" id="paur:FGL86_16985"/>
<organism evidence="4 5">
    <name type="scientific">Pistricoccus aurantiacus</name>
    <dbReference type="NCBI Taxonomy" id="1883414"/>
    <lineage>
        <taxon>Bacteria</taxon>
        <taxon>Pseudomonadati</taxon>
        <taxon>Pseudomonadota</taxon>
        <taxon>Gammaproteobacteria</taxon>
        <taxon>Oceanospirillales</taxon>
        <taxon>Halomonadaceae</taxon>
        <taxon>Pistricoccus</taxon>
    </lineage>
</organism>
<evidence type="ECO:0000313" key="4">
    <source>
        <dbReference type="EMBL" id="QEA40607.1"/>
    </source>
</evidence>
<dbReference type="InterPro" id="IPR058625">
    <property type="entry name" value="MdtA-like_BSH"/>
</dbReference>